<keyword evidence="2" id="KW-1185">Reference proteome</keyword>
<dbReference type="Pfam" id="PF07852">
    <property type="entry name" value="DUF1642"/>
    <property type="match status" value="1"/>
</dbReference>
<organism evidence="1 2">
    <name type="scientific">Bombilactobacillus bombi</name>
    <dbReference type="NCBI Taxonomy" id="1303590"/>
    <lineage>
        <taxon>Bacteria</taxon>
        <taxon>Bacillati</taxon>
        <taxon>Bacillota</taxon>
        <taxon>Bacilli</taxon>
        <taxon>Lactobacillales</taxon>
        <taxon>Lactobacillaceae</taxon>
        <taxon>Bombilactobacillus</taxon>
    </lineage>
</organism>
<dbReference type="InterPro" id="IPR012865">
    <property type="entry name" value="DUF1642"/>
</dbReference>
<reference evidence="1 2" key="1">
    <citation type="submission" date="2018-07" db="EMBL/GenBank/DDBJ databases">
        <title>Genome sequences of six Lactobacillus spp. isolated from bumble bee guts.</title>
        <authorList>
            <person name="Motta E.V.S."/>
            <person name="Moran N.A."/>
        </authorList>
    </citation>
    <scope>NUCLEOTIDE SEQUENCE [LARGE SCALE GENOMIC DNA]</scope>
    <source>
        <strain evidence="1 2">BI-1.1</strain>
    </source>
</reference>
<dbReference type="OrthoDB" id="121684at2"/>
<name>A0A3R6WAS7_9LACO</name>
<dbReference type="AlphaFoldDB" id="A0A3R6WAS7"/>
<protein>
    <recommendedName>
        <fullName evidence="3">DUF1642 domain-containing protein</fullName>
    </recommendedName>
</protein>
<sequence length="138" mass="16582">MDRVKVPTYVSDYINLFKQNNCNFIDAIRAPFFFKYFESPKISKTRKWLLQDKNSEIFARAWVDGYETEEELYYIRFCPNDRAAYLKVFKGDLSDKSKWKVTSNDETWNLQTKFTTDEINNYFPQFKPFTVKVGDEDE</sequence>
<accession>A0A3R6WAS7</accession>
<evidence type="ECO:0000313" key="2">
    <source>
        <dbReference type="Proteomes" id="UP000284109"/>
    </source>
</evidence>
<dbReference type="Proteomes" id="UP000284109">
    <property type="component" value="Unassembled WGS sequence"/>
</dbReference>
<dbReference type="EMBL" id="QOCR01000002">
    <property type="protein sequence ID" value="RHW51306.1"/>
    <property type="molecule type" value="Genomic_DNA"/>
</dbReference>
<evidence type="ECO:0008006" key="3">
    <source>
        <dbReference type="Google" id="ProtNLM"/>
    </source>
</evidence>
<evidence type="ECO:0000313" key="1">
    <source>
        <dbReference type="EMBL" id="RHW51306.1"/>
    </source>
</evidence>
<dbReference type="RefSeq" id="WP_118900846.1">
    <property type="nucleotide sequence ID" value="NZ_QOCR01000002.1"/>
</dbReference>
<gene>
    <name evidence="1" type="ORF">DS831_04610</name>
</gene>
<proteinExistence type="predicted"/>
<comment type="caution">
    <text evidence="1">The sequence shown here is derived from an EMBL/GenBank/DDBJ whole genome shotgun (WGS) entry which is preliminary data.</text>
</comment>